<dbReference type="EMBL" id="VSRR010086079">
    <property type="protein sequence ID" value="MPC90949.1"/>
    <property type="molecule type" value="Genomic_DNA"/>
</dbReference>
<accession>A0A5B7J807</accession>
<protein>
    <submittedName>
        <fullName evidence="1">Uncharacterized protein</fullName>
    </submittedName>
</protein>
<name>A0A5B7J807_PORTR</name>
<evidence type="ECO:0000313" key="1">
    <source>
        <dbReference type="EMBL" id="MPC90949.1"/>
    </source>
</evidence>
<sequence>MARKQYRRRGSSSDPLLLAGSCDFYTSRESFMPFLYCMIGPKHSPLVQSVSKRCCREVVRIRVTCSCTHSLLINNSVNLTSSETQGRECDILLDFRPITGYHNLYRVTFPPWSSFVEVAASSRVMRKLA</sequence>
<comment type="caution">
    <text evidence="1">The sequence shown here is derived from an EMBL/GenBank/DDBJ whole genome shotgun (WGS) entry which is preliminary data.</text>
</comment>
<keyword evidence="2" id="KW-1185">Reference proteome</keyword>
<dbReference type="AlphaFoldDB" id="A0A5B7J807"/>
<organism evidence="1 2">
    <name type="scientific">Portunus trituberculatus</name>
    <name type="common">Swimming crab</name>
    <name type="synonym">Neptunus trituberculatus</name>
    <dbReference type="NCBI Taxonomy" id="210409"/>
    <lineage>
        <taxon>Eukaryota</taxon>
        <taxon>Metazoa</taxon>
        <taxon>Ecdysozoa</taxon>
        <taxon>Arthropoda</taxon>
        <taxon>Crustacea</taxon>
        <taxon>Multicrustacea</taxon>
        <taxon>Malacostraca</taxon>
        <taxon>Eumalacostraca</taxon>
        <taxon>Eucarida</taxon>
        <taxon>Decapoda</taxon>
        <taxon>Pleocyemata</taxon>
        <taxon>Brachyura</taxon>
        <taxon>Eubrachyura</taxon>
        <taxon>Portunoidea</taxon>
        <taxon>Portunidae</taxon>
        <taxon>Portuninae</taxon>
        <taxon>Portunus</taxon>
    </lineage>
</organism>
<dbReference type="Proteomes" id="UP000324222">
    <property type="component" value="Unassembled WGS sequence"/>
</dbReference>
<proteinExistence type="predicted"/>
<reference evidence="1 2" key="1">
    <citation type="submission" date="2019-05" db="EMBL/GenBank/DDBJ databases">
        <title>Another draft genome of Portunus trituberculatus and its Hox gene families provides insights of decapod evolution.</title>
        <authorList>
            <person name="Jeong J.-H."/>
            <person name="Song I."/>
            <person name="Kim S."/>
            <person name="Choi T."/>
            <person name="Kim D."/>
            <person name="Ryu S."/>
            <person name="Kim W."/>
        </authorList>
    </citation>
    <scope>NUCLEOTIDE SEQUENCE [LARGE SCALE GENOMIC DNA]</scope>
    <source>
        <tissue evidence="1">Muscle</tissue>
    </source>
</reference>
<evidence type="ECO:0000313" key="2">
    <source>
        <dbReference type="Proteomes" id="UP000324222"/>
    </source>
</evidence>
<gene>
    <name evidence="1" type="ORF">E2C01_085953</name>
</gene>